<dbReference type="KEGG" id="adu:127745756"/>
<dbReference type="PANTHER" id="PTHR11017:SF479">
    <property type="entry name" value="DISEASE RESISTANCE PROTEIN (TIR-NBS-LRR CLASS) FAMILY"/>
    <property type="match status" value="1"/>
</dbReference>
<evidence type="ECO:0000256" key="6">
    <source>
        <dbReference type="ARBA" id="ARBA00023027"/>
    </source>
</evidence>
<dbReference type="Pfam" id="PF23247">
    <property type="entry name" value="LRR_RPS2"/>
    <property type="match status" value="1"/>
</dbReference>
<dbReference type="GO" id="GO:0043531">
    <property type="term" value="F:ADP binding"/>
    <property type="evidence" value="ECO:0007669"/>
    <property type="project" value="InterPro"/>
</dbReference>
<protein>
    <recommendedName>
        <fullName evidence="1">ADP-ribosyl cyclase/cyclic ADP-ribose hydrolase</fullName>
        <ecNumber evidence="1">3.2.2.6</ecNumber>
    </recommendedName>
</protein>
<evidence type="ECO:0000313" key="10">
    <source>
        <dbReference type="RefSeq" id="XP_015951186.1"/>
    </source>
</evidence>
<keyword evidence="2" id="KW-0433">Leucine-rich repeat</keyword>
<dbReference type="RefSeq" id="XP_015951186.1">
    <property type="nucleotide sequence ID" value="XM_016095700.3"/>
</dbReference>
<dbReference type="FunFam" id="1.10.8.430:FF:000002">
    <property type="entry name" value="Disease resistance protein (TIR-NBS-LRR class)"/>
    <property type="match status" value="1"/>
</dbReference>
<proteinExistence type="predicted"/>
<evidence type="ECO:0000259" key="8">
    <source>
        <dbReference type="PROSITE" id="PS50104"/>
    </source>
</evidence>
<dbReference type="RefSeq" id="XP_015951186.1">
    <property type="nucleotide sequence ID" value="XM_016095700.2"/>
</dbReference>
<evidence type="ECO:0000313" key="9">
    <source>
        <dbReference type="Proteomes" id="UP000515211"/>
    </source>
</evidence>
<reference evidence="9" key="1">
    <citation type="journal article" date="2016" name="Nat. Genet.">
        <title>The genome sequences of Arachis duranensis and Arachis ipaensis, the diploid ancestors of cultivated peanut.</title>
        <authorList>
            <person name="Bertioli D.J."/>
            <person name="Cannon S.B."/>
            <person name="Froenicke L."/>
            <person name="Huang G."/>
            <person name="Farmer A.D."/>
            <person name="Cannon E.K."/>
            <person name="Liu X."/>
            <person name="Gao D."/>
            <person name="Clevenger J."/>
            <person name="Dash S."/>
            <person name="Ren L."/>
            <person name="Moretzsohn M.C."/>
            <person name="Shirasawa K."/>
            <person name="Huang W."/>
            <person name="Vidigal B."/>
            <person name="Abernathy B."/>
            <person name="Chu Y."/>
            <person name="Niederhuth C.E."/>
            <person name="Umale P."/>
            <person name="Araujo A.C."/>
            <person name="Kozik A."/>
            <person name="Kim K.D."/>
            <person name="Burow M.D."/>
            <person name="Varshney R.K."/>
            <person name="Wang X."/>
            <person name="Zhang X."/>
            <person name="Barkley N."/>
            <person name="Guimaraes P.M."/>
            <person name="Isobe S."/>
            <person name="Guo B."/>
            <person name="Liao B."/>
            <person name="Stalker H.T."/>
            <person name="Schmitz R.J."/>
            <person name="Scheffler B.E."/>
            <person name="Leal-Bertioli S.C."/>
            <person name="Xun X."/>
            <person name="Jackson S.A."/>
            <person name="Michelmore R."/>
            <person name="Ozias-Akins P."/>
        </authorList>
    </citation>
    <scope>NUCLEOTIDE SEQUENCE [LARGE SCALE GENOMIC DNA]</scope>
    <source>
        <strain evidence="9">cv. V14167</strain>
    </source>
</reference>
<dbReference type="Proteomes" id="UP000515211">
    <property type="component" value="Chromosome 1"/>
</dbReference>
<dbReference type="InterPro" id="IPR032675">
    <property type="entry name" value="LRR_dom_sf"/>
</dbReference>
<dbReference type="Gene3D" id="3.40.50.300">
    <property type="entry name" value="P-loop containing nucleotide triphosphate hydrolases"/>
    <property type="match status" value="1"/>
</dbReference>
<keyword evidence="3" id="KW-0677">Repeat</keyword>
<dbReference type="SUPFAM" id="SSF52540">
    <property type="entry name" value="P-loop containing nucleoside triphosphate hydrolases"/>
    <property type="match status" value="1"/>
</dbReference>
<dbReference type="SUPFAM" id="SSF52200">
    <property type="entry name" value="Toll/Interleukin receptor TIR domain"/>
    <property type="match status" value="1"/>
</dbReference>
<dbReference type="SUPFAM" id="SSF46785">
    <property type="entry name" value="Winged helix' DNA-binding domain"/>
    <property type="match status" value="1"/>
</dbReference>
<evidence type="ECO:0000256" key="1">
    <source>
        <dbReference type="ARBA" id="ARBA00011982"/>
    </source>
</evidence>
<dbReference type="InterPro" id="IPR000157">
    <property type="entry name" value="TIR_dom"/>
</dbReference>
<dbReference type="InterPro" id="IPR036390">
    <property type="entry name" value="WH_DNA-bd_sf"/>
</dbReference>
<dbReference type="Gene3D" id="3.80.10.10">
    <property type="entry name" value="Ribonuclease Inhibitor"/>
    <property type="match status" value="3"/>
</dbReference>
<dbReference type="InterPro" id="IPR057135">
    <property type="entry name" value="At4g27190-like_LRR"/>
</dbReference>
<dbReference type="RefSeq" id="XP_052115415.1">
    <property type="nucleotide sequence ID" value="XM_052259455.1"/>
</dbReference>
<evidence type="ECO:0000256" key="7">
    <source>
        <dbReference type="ARBA" id="ARBA00047304"/>
    </source>
</evidence>
<dbReference type="InterPro" id="IPR027417">
    <property type="entry name" value="P-loop_NTPase"/>
</dbReference>
<feature type="domain" description="TIR" evidence="8">
    <location>
        <begin position="3"/>
        <end position="170"/>
    </location>
</feature>
<dbReference type="GO" id="GO:0006952">
    <property type="term" value="P:defense response"/>
    <property type="evidence" value="ECO:0007669"/>
    <property type="project" value="UniProtKB-KW"/>
</dbReference>
<dbReference type="InterPro" id="IPR002182">
    <property type="entry name" value="NB-ARC"/>
</dbReference>
<keyword evidence="4" id="KW-0378">Hydrolase</keyword>
<dbReference type="FunFam" id="3.40.50.10140:FF:000007">
    <property type="entry name" value="Disease resistance protein (TIR-NBS-LRR class)"/>
    <property type="match status" value="1"/>
</dbReference>
<keyword evidence="5" id="KW-0611">Plant defense</keyword>
<dbReference type="PANTHER" id="PTHR11017">
    <property type="entry name" value="LEUCINE-RICH REPEAT-CONTAINING PROTEIN"/>
    <property type="match status" value="1"/>
</dbReference>
<dbReference type="Pfam" id="PF00931">
    <property type="entry name" value="NB-ARC"/>
    <property type="match status" value="1"/>
</dbReference>
<evidence type="ECO:0000313" key="11">
    <source>
        <dbReference type="RefSeq" id="XP_052115415.1"/>
    </source>
</evidence>
<evidence type="ECO:0000256" key="5">
    <source>
        <dbReference type="ARBA" id="ARBA00022821"/>
    </source>
</evidence>
<dbReference type="SUPFAM" id="SSF52058">
    <property type="entry name" value="L domain-like"/>
    <property type="match status" value="2"/>
</dbReference>
<dbReference type="PRINTS" id="PR00364">
    <property type="entry name" value="DISEASERSIST"/>
</dbReference>
<evidence type="ECO:0000256" key="3">
    <source>
        <dbReference type="ARBA" id="ARBA00022737"/>
    </source>
</evidence>
<dbReference type="Gene3D" id="3.40.50.10140">
    <property type="entry name" value="Toll/interleukin-1 receptor homology (TIR) domain"/>
    <property type="match status" value="1"/>
</dbReference>
<keyword evidence="6" id="KW-0520">NAD</keyword>
<dbReference type="InterPro" id="IPR042197">
    <property type="entry name" value="Apaf_helical"/>
</dbReference>
<dbReference type="InterPro" id="IPR044974">
    <property type="entry name" value="Disease_R_plants"/>
</dbReference>
<dbReference type="PROSITE" id="PS50104">
    <property type="entry name" value="TIR"/>
    <property type="match status" value="1"/>
</dbReference>
<dbReference type="SMART" id="SM00255">
    <property type="entry name" value="TIR"/>
    <property type="match status" value="1"/>
</dbReference>
<name>A0A6P4CH74_ARADU</name>
<dbReference type="Pfam" id="PF01582">
    <property type="entry name" value="TIR"/>
    <property type="match status" value="1"/>
</dbReference>
<dbReference type="GO" id="GO:0061809">
    <property type="term" value="F:NAD+ nucleosidase activity, cyclic ADP-ribose generating"/>
    <property type="evidence" value="ECO:0007669"/>
    <property type="project" value="UniProtKB-EC"/>
</dbReference>
<dbReference type="Gene3D" id="1.10.8.430">
    <property type="entry name" value="Helical domain of apoptotic protease-activating factors"/>
    <property type="match status" value="1"/>
</dbReference>
<sequence>MKYKHDVFISFRGTDVRRGLLSHLKKDLHREKIDFYVDDAKLKKGDKILSLLTAIEESLILLVIFSKDYASSKWCLAELEKIIECAEKNEQIAVVPVFYKLDPSEVRHQRGDYAAAFVKHEAREDKVKVQKWRYALTKAAEFSGFHYPMDSELDESDVVDEIVEDICSKLRKFSSSESDDPAKSNGLVGIDKNIGWINSLMTNNSEQVLKIGFWGMGGIGKTTIAQLVFDKFSHQYEGCYFLENIRDELKNNQLNYLRDEVVSKLLGEENHHITGASRANSSTMRRLSKKKVILVLDNVNTPKLLRDFLEPIDLGPGSRVIVTSRNQQVFTAGVFHEIHHVKELNSEESLELFCLNAFNESQPKRGFKELSREAVAIAKGVPLALKVFGSYFHSKSSDIWKCALERFKKYPDPDGEIQSVLRFSYDELHDIEKKVFLDIAFFFKGEDKDYVISQLDAWNFHGPSGIASLQEKALITISKDNKIQMHDLLQRMGWEIVRQESATPGRRSRVNDPEEVYDILKNNKGSDSVEGILLDLSQIGEVALNVDSLKKMPNLRLIKVYSPLPIEVPMQIRYFIPQDFLSVLYKRIKMDDLTEELLEESGSLNQSCDNEDIDDVVETIKGTQVDGIKILDTIIEMHILGMPKLNMPMHVEHPMPGLPIMQDLVKDTKGISTQPLMLSKLSKLGGVHKLANYNENDGVLVLATNDLSRSMPQRNPNIGSAVKELISLGSEFHVKSTHHLFMEGSSVSKGLSFSTKEIRSINSTLNRTEALNSSVELFKNLECSDAKALQCYAETRMELLNSSTGCFISHDYSDIDDLQLETTRKDELSFLRSTNYYRLSNCRENKHIGKPKLLVLFDGLRYSEQMSILVLGGSSLQWSYLWCISNNSQFMQLPVGPQLTNCVKLSLEVSPGSLPSPLLLSIMHLPPHLKSLSVRGGRSFWHKIKLPPFIPDVRTCRRMRMWRESLPSKINHHVYMEHLSLPRNLQPIMEFPTSIQSLDIDGYIMPEGLSSSFTYLPHLESLSLDYCTDLPFTSELPSFVQSLEISNGIILKSLSSNFKYLLHLKVLPWRDCSNFRFTSEFLSSIQSLKVSNCLMLKSLSSSFKYLSNLKDLTLKNCSNLRSISELPSSIQSLKIFNCIMLESLPSRFKYLSSLKDLTLRDCINLRCISELPPSIQYMEIFNCIMLESLPSSFKYLSSLKDLTWRDCSNLRSILELPPSIQSLEISNCIMMESLPSSFKYLSSLKDLILRDCSNLRSILELPPSIQSLEIFNYIMMESLPSSFKYLSNLKDLKLRDCINLRFISELPPSIQYMEIFNCIMLESLPSSFKYLSSLKDLTLRNCINLRSISELPPSIQSLKIFNCIMLESLPSSFKFFSTLESLTISNCSDLEEFLPSFHHPFNT</sequence>
<reference evidence="10" key="2">
    <citation type="submission" date="2022-04" db="UniProtKB">
        <authorList>
            <consortium name="RefSeq"/>
        </authorList>
    </citation>
    <scope>IDENTIFICATION</scope>
    <source>
        <tissue evidence="10 11">Whole plant</tissue>
    </source>
</reference>
<dbReference type="InterPro" id="IPR058192">
    <property type="entry name" value="WHD_ROQ1-like"/>
</dbReference>
<dbReference type="GeneID" id="107475985"/>
<dbReference type="EC" id="3.2.2.6" evidence="1"/>
<accession>A0A6P4CH74</accession>
<dbReference type="InterPro" id="IPR035897">
    <property type="entry name" value="Toll_tir_struct_dom_sf"/>
</dbReference>
<organism evidence="10">
    <name type="scientific">Arachis duranensis</name>
    <name type="common">Wild peanut</name>
    <dbReference type="NCBI Taxonomy" id="130453"/>
    <lineage>
        <taxon>Eukaryota</taxon>
        <taxon>Viridiplantae</taxon>
        <taxon>Streptophyta</taxon>
        <taxon>Embryophyta</taxon>
        <taxon>Tracheophyta</taxon>
        <taxon>Spermatophyta</taxon>
        <taxon>Magnoliopsida</taxon>
        <taxon>eudicotyledons</taxon>
        <taxon>Gunneridae</taxon>
        <taxon>Pentapetalae</taxon>
        <taxon>rosids</taxon>
        <taxon>fabids</taxon>
        <taxon>Fabales</taxon>
        <taxon>Fabaceae</taxon>
        <taxon>Papilionoideae</taxon>
        <taxon>50 kb inversion clade</taxon>
        <taxon>dalbergioids sensu lato</taxon>
        <taxon>Dalbergieae</taxon>
        <taxon>Pterocarpus clade</taxon>
        <taxon>Arachis</taxon>
    </lineage>
</organism>
<dbReference type="OrthoDB" id="1357022at2759"/>
<dbReference type="Pfam" id="PF23282">
    <property type="entry name" value="WHD_ROQ1"/>
    <property type="match status" value="1"/>
</dbReference>
<dbReference type="GO" id="GO:0007165">
    <property type="term" value="P:signal transduction"/>
    <property type="evidence" value="ECO:0007669"/>
    <property type="project" value="InterPro"/>
</dbReference>
<dbReference type="KEGG" id="adu:107475985"/>
<evidence type="ECO:0000256" key="4">
    <source>
        <dbReference type="ARBA" id="ARBA00022801"/>
    </source>
</evidence>
<comment type="catalytic activity">
    <reaction evidence="7">
        <text>NAD(+) + H2O = ADP-D-ribose + nicotinamide + H(+)</text>
        <dbReference type="Rhea" id="RHEA:16301"/>
        <dbReference type="ChEBI" id="CHEBI:15377"/>
        <dbReference type="ChEBI" id="CHEBI:15378"/>
        <dbReference type="ChEBI" id="CHEBI:17154"/>
        <dbReference type="ChEBI" id="CHEBI:57540"/>
        <dbReference type="ChEBI" id="CHEBI:57967"/>
        <dbReference type="EC" id="3.2.2.6"/>
    </reaction>
    <physiologicalReaction direction="left-to-right" evidence="7">
        <dbReference type="Rhea" id="RHEA:16302"/>
    </physiologicalReaction>
</comment>
<evidence type="ECO:0000256" key="2">
    <source>
        <dbReference type="ARBA" id="ARBA00022614"/>
    </source>
</evidence>
<keyword evidence="9" id="KW-1185">Reference proteome</keyword>
<gene>
    <name evidence="10" type="primary">LOC107475985</name>
    <name evidence="11" type="synonym">LOC127745756</name>
</gene>